<protein>
    <submittedName>
        <fullName evidence="1">Uncharacterized protein</fullName>
    </submittedName>
</protein>
<proteinExistence type="predicted"/>
<accession>A0A226DIV7</accession>
<dbReference type="EMBL" id="LNIX01000018">
    <property type="protein sequence ID" value="OXA45203.1"/>
    <property type="molecule type" value="Genomic_DNA"/>
</dbReference>
<organism evidence="1 2">
    <name type="scientific">Folsomia candida</name>
    <name type="common">Springtail</name>
    <dbReference type="NCBI Taxonomy" id="158441"/>
    <lineage>
        <taxon>Eukaryota</taxon>
        <taxon>Metazoa</taxon>
        <taxon>Ecdysozoa</taxon>
        <taxon>Arthropoda</taxon>
        <taxon>Hexapoda</taxon>
        <taxon>Collembola</taxon>
        <taxon>Entomobryomorpha</taxon>
        <taxon>Isotomoidea</taxon>
        <taxon>Isotomidae</taxon>
        <taxon>Proisotominae</taxon>
        <taxon>Folsomia</taxon>
    </lineage>
</organism>
<evidence type="ECO:0000313" key="1">
    <source>
        <dbReference type="EMBL" id="OXA45203.1"/>
    </source>
</evidence>
<comment type="caution">
    <text evidence="1">The sequence shown here is derived from an EMBL/GenBank/DDBJ whole genome shotgun (WGS) entry which is preliminary data.</text>
</comment>
<reference evidence="1 2" key="1">
    <citation type="submission" date="2015-12" db="EMBL/GenBank/DDBJ databases">
        <title>The genome of Folsomia candida.</title>
        <authorList>
            <person name="Faddeeva A."/>
            <person name="Derks M.F."/>
            <person name="Anvar Y."/>
            <person name="Smit S."/>
            <person name="Van Straalen N."/>
            <person name="Roelofs D."/>
        </authorList>
    </citation>
    <scope>NUCLEOTIDE SEQUENCE [LARGE SCALE GENOMIC DNA]</scope>
    <source>
        <strain evidence="1 2">VU population</strain>
        <tissue evidence="1">Whole body</tissue>
    </source>
</reference>
<name>A0A226DIV7_FOLCA</name>
<keyword evidence="2" id="KW-1185">Reference proteome</keyword>
<dbReference type="AlphaFoldDB" id="A0A226DIV7"/>
<dbReference type="Proteomes" id="UP000198287">
    <property type="component" value="Unassembled WGS sequence"/>
</dbReference>
<sequence length="363" mass="41231">MLLEEFGGIINCVQFMLDSDYSNMQTIADAHNRLNDIHNHRFIFGLIIWAKILYRINICSKAIQAILQRGLRNQAFSIKNLKSDSLHWGKYALNSNFYGGKHQVEPKKRTLKILSRFLERSTRKMHIEPDRLLREVGFLKSAISTLLPEGKQVKDCRALEVLKILSSNNLASQFKNCHTALRIFLTFPKERRTPHPLSQLAPSSQLQCDEVSQRQKRPIHSLPPIFTTPPQHHLTLLALIILVPRHLANLSHQRGTFQFQHLEPKIEVVPHTFGATSLGQSLQPATPFLISTSPPQNEYLASGYFLSSTKRQPQRLLPATTLHYNPHLNHRSLRNLLHNDSVPINPSILIGTTTSFTPPPSSG</sequence>
<gene>
    <name evidence="1" type="ORF">Fcan01_19796</name>
</gene>
<evidence type="ECO:0000313" key="2">
    <source>
        <dbReference type="Proteomes" id="UP000198287"/>
    </source>
</evidence>